<evidence type="ECO:0000313" key="1">
    <source>
        <dbReference type="EMBL" id="OKO88238.1"/>
    </source>
</evidence>
<evidence type="ECO:0000313" key="2">
    <source>
        <dbReference type="Proteomes" id="UP000186030"/>
    </source>
</evidence>
<sequence>MESQEKSSPFCACSPSYKRQRTRVKNTQLKKAASKSYVIITF</sequence>
<gene>
    <name evidence="1" type="ORF">BRO54_3713</name>
</gene>
<reference evidence="2" key="2">
    <citation type="submission" date="2017-01" db="EMBL/GenBank/DDBJ databases">
        <title>Genome sequencing and annotation of Geobacillus sp. 1017, a Hydrocarbon-Oxidizing Thermophilic Bacterium Isolated from a Heavy Oil Reservoir (China).</title>
        <authorList>
            <person name="Kadnikov V.V."/>
            <person name="Mardanov A.V."/>
            <person name="Poltaraus A.B."/>
            <person name="Sokolova D.S."/>
            <person name="Semenova E.M."/>
            <person name="Ravin N.V."/>
            <person name="Tourova T.P."/>
            <person name="Nazina T.N."/>
        </authorList>
    </citation>
    <scope>NUCLEOTIDE SEQUENCE [LARGE SCALE GENOMIC DNA]</scope>
    <source>
        <strain evidence="2">1017</strain>
    </source>
</reference>
<dbReference type="Proteomes" id="UP000186030">
    <property type="component" value="Unassembled WGS sequence"/>
</dbReference>
<proteinExistence type="predicted"/>
<accession>A0A1Q5SJQ6</accession>
<reference evidence="1 2" key="1">
    <citation type="submission" date="2016-11" db="EMBL/GenBank/DDBJ databases">
        <authorList>
            <person name="Kadnikov V."/>
            <person name="Nazina T."/>
        </authorList>
    </citation>
    <scope>NUCLEOTIDE SEQUENCE [LARGE SCALE GENOMIC DNA]</scope>
    <source>
        <strain evidence="1 2">1017</strain>
    </source>
</reference>
<organism evidence="1 2">
    <name type="scientific">Geobacillus proteiniphilus</name>
    <dbReference type="NCBI Taxonomy" id="860353"/>
    <lineage>
        <taxon>Bacteria</taxon>
        <taxon>Bacillati</taxon>
        <taxon>Bacillota</taxon>
        <taxon>Bacilli</taxon>
        <taxon>Bacillales</taxon>
        <taxon>Anoxybacillaceae</taxon>
        <taxon>Geobacillus</taxon>
    </lineage>
</organism>
<protein>
    <submittedName>
        <fullName evidence="1">Uncharacterized protein</fullName>
    </submittedName>
</protein>
<comment type="caution">
    <text evidence="1">The sequence shown here is derived from an EMBL/GenBank/DDBJ whole genome shotgun (WGS) entry which is preliminary data.</text>
</comment>
<name>A0A1Q5SJQ6_9BACL</name>
<dbReference type="AlphaFoldDB" id="A0A1Q5SJQ6"/>
<dbReference type="EMBL" id="MQMG01000080">
    <property type="protein sequence ID" value="OKO88238.1"/>
    <property type="molecule type" value="Genomic_DNA"/>
</dbReference>